<dbReference type="GO" id="GO:0016987">
    <property type="term" value="F:sigma factor activity"/>
    <property type="evidence" value="ECO:0007669"/>
    <property type="project" value="UniProtKB-KW"/>
</dbReference>
<keyword evidence="3" id="KW-0731">Sigma factor</keyword>
<dbReference type="CDD" id="cd06171">
    <property type="entry name" value="Sigma70_r4"/>
    <property type="match status" value="1"/>
</dbReference>
<comment type="caution">
    <text evidence="8">The sequence shown here is derived from an EMBL/GenBank/DDBJ whole genome shotgun (WGS) entry which is preliminary data.</text>
</comment>
<dbReference type="Pfam" id="PF04542">
    <property type="entry name" value="Sigma70_r2"/>
    <property type="match status" value="1"/>
</dbReference>
<sequence length="481" mass="55670">MALHEFVHPRDFGYQELGRDYRREVLDWVYADLTTFLTIGGVANKYTGRVRVLGDISRQLNLKLRSHLESEGIVYLSITTLHRNSTIDLRSFEPDDWAVLTKSGLIDELHWLRERNGGVYLRRNRPDNSTIGVDGLGQFTATMIKTALDEAHLQPPQNTRRVATAMLRQIVSDEVVAETDSATKKSQRQPRETTTRPHNPKWLKMSDNDLVRIFQGGETDAFGVFFERYYREILGFMTIKLRGDVETAENLAMQVFTKALESLKGYEEHGALFKGWLFRIAKNTVIDYFRTTPELVPHEYLDEISPEQAPLLYDHEIKTKIHSDHHRLRHALLDLTDDQARVVQLRIFQELSIKEVAEVLERTEGAVKALLNRALARLSRNLSEETPPTGVGIKTFWTGIIEPGKVAQELTYISPSIAYHLDRLNDLQRSRLLSHYKLDTDTRKTNQITRRRFNSLQIMRAQLRIMGPEKFISFWNRILEM</sequence>
<accession>A0A1F7G7L5</accession>
<protein>
    <recommendedName>
        <fullName evidence="10">RNA polymerase sigma factor 70 region 4 type 2 domain-containing protein</fullName>
    </recommendedName>
</protein>
<organism evidence="8 9">
    <name type="scientific">Candidatus Roizmanbacteria bacterium RIFCSPHIGHO2_01_FULL_39_12b</name>
    <dbReference type="NCBI Taxonomy" id="1802030"/>
    <lineage>
        <taxon>Bacteria</taxon>
        <taxon>Candidatus Roizmaniibacteriota</taxon>
    </lineage>
</organism>
<feature type="domain" description="RNA polymerase sigma factor 70 region 4 type 2" evidence="7">
    <location>
        <begin position="326"/>
        <end position="378"/>
    </location>
</feature>
<evidence type="ECO:0000256" key="4">
    <source>
        <dbReference type="ARBA" id="ARBA00023163"/>
    </source>
</evidence>
<proteinExistence type="inferred from homology"/>
<evidence type="ECO:0000259" key="7">
    <source>
        <dbReference type="Pfam" id="PF08281"/>
    </source>
</evidence>
<dbReference type="Proteomes" id="UP000178372">
    <property type="component" value="Unassembled WGS sequence"/>
</dbReference>
<dbReference type="SUPFAM" id="SSF88946">
    <property type="entry name" value="Sigma2 domain of RNA polymerase sigma factors"/>
    <property type="match status" value="1"/>
</dbReference>
<evidence type="ECO:0000313" key="8">
    <source>
        <dbReference type="EMBL" id="OGK14937.1"/>
    </source>
</evidence>
<evidence type="ECO:0000259" key="6">
    <source>
        <dbReference type="Pfam" id="PF04542"/>
    </source>
</evidence>
<evidence type="ECO:0000256" key="2">
    <source>
        <dbReference type="ARBA" id="ARBA00023015"/>
    </source>
</evidence>
<dbReference type="PANTHER" id="PTHR43133:SF57">
    <property type="entry name" value="RNA POLYMERASE SIGMA-70 FACTOR"/>
    <property type="match status" value="1"/>
</dbReference>
<dbReference type="InterPro" id="IPR013324">
    <property type="entry name" value="RNA_pol_sigma_r3/r4-like"/>
</dbReference>
<dbReference type="InterPro" id="IPR007627">
    <property type="entry name" value="RNA_pol_sigma70_r2"/>
</dbReference>
<evidence type="ECO:0000256" key="5">
    <source>
        <dbReference type="SAM" id="MobiDB-lite"/>
    </source>
</evidence>
<evidence type="ECO:0000256" key="1">
    <source>
        <dbReference type="ARBA" id="ARBA00010641"/>
    </source>
</evidence>
<gene>
    <name evidence="8" type="ORF">A2690_01545</name>
</gene>
<evidence type="ECO:0000256" key="3">
    <source>
        <dbReference type="ARBA" id="ARBA00023082"/>
    </source>
</evidence>
<dbReference type="GO" id="GO:0003677">
    <property type="term" value="F:DNA binding"/>
    <property type="evidence" value="ECO:0007669"/>
    <property type="project" value="InterPro"/>
</dbReference>
<feature type="region of interest" description="Disordered" evidence="5">
    <location>
        <begin position="178"/>
        <end position="201"/>
    </location>
</feature>
<dbReference type="Pfam" id="PF08281">
    <property type="entry name" value="Sigma70_r4_2"/>
    <property type="match status" value="1"/>
</dbReference>
<dbReference type="NCBIfam" id="TIGR02937">
    <property type="entry name" value="sigma70-ECF"/>
    <property type="match status" value="1"/>
</dbReference>
<dbReference type="AlphaFoldDB" id="A0A1F7G7L5"/>
<dbReference type="InterPro" id="IPR036388">
    <property type="entry name" value="WH-like_DNA-bd_sf"/>
</dbReference>
<feature type="domain" description="RNA polymerase sigma-70 region 2" evidence="6">
    <location>
        <begin position="226"/>
        <end position="291"/>
    </location>
</feature>
<dbReference type="SUPFAM" id="SSF88659">
    <property type="entry name" value="Sigma3 and sigma4 domains of RNA polymerase sigma factors"/>
    <property type="match status" value="1"/>
</dbReference>
<keyword evidence="4" id="KW-0804">Transcription</keyword>
<dbReference type="InterPro" id="IPR013249">
    <property type="entry name" value="RNA_pol_sigma70_r4_t2"/>
</dbReference>
<dbReference type="InterPro" id="IPR014284">
    <property type="entry name" value="RNA_pol_sigma-70_dom"/>
</dbReference>
<dbReference type="EMBL" id="MFZF01000039">
    <property type="protein sequence ID" value="OGK14937.1"/>
    <property type="molecule type" value="Genomic_DNA"/>
</dbReference>
<dbReference type="Gene3D" id="1.10.10.10">
    <property type="entry name" value="Winged helix-like DNA-binding domain superfamily/Winged helix DNA-binding domain"/>
    <property type="match status" value="1"/>
</dbReference>
<dbReference type="GO" id="GO:0006352">
    <property type="term" value="P:DNA-templated transcription initiation"/>
    <property type="evidence" value="ECO:0007669"/>
    <property type="project" value="InterPro"/>
</dbReference>
<comment type="similarity">
    <text evidence="1">Belongs to the sigma-70 factor family. ECF subfamily.</text>
</comment>
<reference evidence="8 9" key="1">
    <citation type="journal article" date="2016" name="Nat. Commun.">
        <title>Thousands of microbial genomes shed light on interconnected biogeochemical processes in an aquifer system.</title>
        <authorList>
            <person name="Anantharaman K."/>
            <person name="Brown C.T."/>
            <person name="Hug L.A."/>
            <person name="Sharon I."/>
            <person name="Castelle C.J."/>
            <person name="Probst A.J."/>
            <person name="Thomas B.C."/>
            <person name="Singh A."/>
            <person name="Wilkins M.J."/>
            <person name="Karaoz U."/>
            <person name="Brodie E.L."/>
            <person name="Williams K.H."/>
            <person name="Hubbard S.S."/>
            <person name="Banfield J.F."/>
        </authorList>
    </citation>
    <scope>NUCLEOTIDE SEQUENCE [LARGE SCALE GENOMIC DNA]</scope>
</reference>
<dbReference type="InterPro" id="IPR039425">
    <property type="entry name" value="RNA_pol_sigma-70-like"/>
</dbReference>
<evidence type="ECO:0000313" key="9">
    <source>
        <dbReference type="Proteomes" id="UP000178372"/>
    </source>
</evidence>
<keyword evidence="2" id="KW-0805">Transcription regulation</keyword>
<dbReference type="InterPro" id="IPR013325">
    <property type="entry name" value="RNA_pol_sigma_r2"/>
</dbReference>
<dbReference type="Gene3D" id="1.10.1740.10">
    <property type="match status" value="1"/>
</dbReference>
<dbReference type="PANTHER" id="PTHR43133">
    <property type="entry name" value="RNA POLYMERASE ECF-TYPE SIGMA FACTO"/>
    <property type="match status" value="1"/>
</dbReference>
<evidence type="ECO:0008006" key="10">
    <source>
        <dbReference type="Google" id="ProtNLM"/>
    </source>
</evidence>
<name>A0A1F7G7L5_9BACT</name>